<name>A0A0W1A0E3_9GAMM</name>
<dbReference type="Pfam" id="PF12796">
    <property type="entry name" value="Ank_2"/>
    <property type="match status" value="1"/>
</dbReference>
<dbReference type="PANTHER" id="PTHR24198:SF165">
    <property type="entry name" value="ANKYRIN REPEAT-CONTAINING PROTEIN-RELATED"/>
    <property type="match status" value="1"/>
</dbReference>
<feature type="region of interest" description="Disordered" evidence="4">
    <location>
        <begin position="533"/>
        <end position="561"/>
    </location>
</feature>
<evidence type="ECO:0000256" key="3">
    <source>
        <dbReference type="PROSITE-ProRule" id="PRU00023"/>
    </source>
</evidence>
<dbReference type="AlphaFoldDB" id="A0A0W1A0E3"/>
<dbReference type="Gene3D" id="1.25.40.20">
    <property type="entry name" value="Ankyrin repeat-containing domain"/>
    <property type="match status" value="1"/>
</dbReference>
<feature type="repeat" description="ANK" evidence="3">
    <location>
        <begin position="453"/>
        <end position="485"/>
    </location>
</feature>
<accession>A0A0W1A0E3</accession>
<keyword evidence="1" id="KW-0677">Repeat</keyword>
<dbReference type="PANTHER" id="PTHR24198">
    <property type="entry name" value="ANKYRIN REPEAT AND PROTEIN KINASE DOMAIN-CONTAINING PROTEIN"/>
    <property type="match status" value="1"/>
</dbReference>
<sequence length="576" mass="66249">MNPEQAINEIQTGKAPQGLQFNTTDLDTLRDSYNALPWYKKMFYNPKLKRSLNAIGPNETDAQKILQVYKDLTTSDWWFDGFFACIQIVKKTNSFNLISTLLNLSFFYLSYESTLAYILNENPTVDAVNKCLTHFKYTSGKTIITTPVTQIVTLSQDEFITFIKLTGNQSKYHNQLLYTAARLNKTLQIEILLTYNPDLLYFSPEIGYALTPIELMMNHLTPSEFEEMVRHVDFKKTQNSSAEMVLHRILKQENSKEYVIEGLIAQGAPLDYKDTEGNGPLEAAIFSGSVSKVKLMLKALNMTQDDWAQYLITARPNKKPPLFEIIEKNQRALFDFVLNDEFVKKVISESNVAYEDMSLFSLAIRYHIEKIYDICLPRVPDSSVNLYFKEAMLHDREELAISLMDRASFNIEEISNDGRNSFLALAIKHGLIKLATILIEKSPENIINFQDSRGDTPLILATKQDQSLLVNMLLQKNANVDIENKNGYTAYLWAQEYRKFQIAELIQAKNPAVGINNWASVLGEIQRKEKQDSEYGSFYQNSRPRKDSSIHVTVEHRGKSKRRDDEFQSFFRNILH</sequence>
<evidence type="ECO:0000313" key="6">
    <source>
        <dbReference type="Proteomes" id="UP000054729"/>
    </source>
</evidence>
<evidence type="ECO:0000256" key="2">
    <source>
        <dbReference type="ARBA" id="ARBA00023043"/>
    </source>
</evidence>
<dbReference type="Proteomes" id="UP000054729">
    <property type="component" value="Unassembled WGS sequence"/>
</dbReference>
<keyword evidence="2 3" id="KW-0040">ANK repeat</keyword>
<dbReference type="PATRIC" id="fig|66969.6.peg.3128"/>
<dbReference type="PROSITE" id="PS50297">
    <property type="entry name" value="ANK_REP_REGION"/>
    <property type="match status" value="1"/>
</dbReference>
<dbReference type="SUPFAM" id="SSF48403">
    <property type="entry name" value="Ankyrin repeat"/>
    <property type="match status" value="1"/>
</dbReference>
<dbReference type="RefSeq" id="WP_058481494.1">
    <property type="nucleotide sequence ID" value="NZ_CAAAIQ010000010.1"/>
</dbReference>
<evidence type="ECO:0000256" key="1">
    <source>
        <dbReference type="ARBA" id="ARBA00022737"/>
    </source>
</evidence>
<dbReference type="OrthoDB" id="5657095at2"/>
<proteinExistence type="predicted"/>
<dbReference type="InterPro" id="IPR036770">
    <property type="entry name" value="Ankyrin_rpt-contain_sf"/>
</dbReference>
<dbReference type="EMBL" id="LNZB01000060">
    <property type="protein sequence ID" value="KTD74837.1"/>
    <property type="molecule type" value="Genomic_DNA"/>
</dbReference>
<gene>
    <name evidence="5" type="ORF">Lwal_2878</name>
</gene>
<evidence type="ECO:0000256" key="4">
    <source>
        <dbReference type="SAM" id="MobiDB-lite"/>
    </source>
</evidence>
<reference evidence="5 6" key="1">
    <citation type="submission" date="2015-11" db="EMBL/GenBank/DDBJ databases">
        <title>Genomic analysis of 38 Legionella species identifies large and diverse effector repertoires.</title>
        <authorList>
            <person name="Burstein D."/>
            <person name="Amaro F."/>
            <person name="Zusman T."/>
            <person name="Lifshitz Z."/>
            <person name="Cohen O."/>
            <person name="Gilbert J.A."/>
            <person name="Pupko T."/>
            <person name="Shuman H.A."/>
            <person name="Segal G."/>
        </authorList>
    </citation>
    <scope>NUCLEOTIDE SEQUENCE [LARGE SCALE GENOMIC DNA]</scope>
    <source>
        <strain evidence="5 6">ATCC 51914</strain>
    </source>
</reference>
<dbReference type="PROSITE" id="PS50088">
    <property type="entry name" value="ANK_REPEAT"/>
    <property type="match status" value="1"/>
</dbReference>
<dbReference type="STRING" id="66969.Lwal_2878"/>
<feature type="compositionally biased region" description="Basic and acidic residues" evidence="4">
    <location>
        <begin position="544"/>
        <end position="561"/>
    </location>
</feature>
<organism evidence="5 6">
    <name type="scientific">Legionella waltersii</name>
    <dbReference type="NCBI Taxonomy" id="66969"/>
    <lineage>
        <taxon>Bacteria</taxon>
        <taxon>Pseudomonadati</taxon>
        <taxon>Pseudomonadota</taxon>
        <taxon>Gammaproteobacteria</taxon>
        <taxon>Legionellales</taxon>
        <taxon>Legionellaceae</taxon>
        <taxon>Legionella</taxon>
    </lineage>
</organism>
<comment type="caution">
    <text evidence="5">The sequence shown here is derived from an EMBL/GenBank/DDBJ whole genome shotgun (WGS) entry which is preliminary data.</text>
</comment>
<evidence type="ECO:0000313" key="5">
    <source>
        <dbReference type="EMBL" id="KTD74837.1"/>
    </source>
</evidence>
<dbReference type="SMART" id="SM00248">
    <property type="entry name" value="ANK"/>
    <property type="match status" value="4"/>
</dbReference>
<keyword evidence="6" id="KW-1185">Reference proteome</keyword>
<protein>
    <submittedName>
        <fullName evidence="5">Ankyrin repeat protein</fullName>
    </submittedName>
</protein>
<dbReference type="InterPro" id="IPR002110">
    <property type="entry name" value="Ankyrin_rpt"/>
</dbReference>